<keyword evidence="19" id="KW-0675">Receptor</keyword>
<evidence type="ECO:0000256" key="18">
    <source>
        <dbReference type="ARBA" id="ARBA00023157"/>
    </source>
</evidence>
<dbReference type="EMBL" id="JAEFBK010000013">
    <property type="protein sequence ID" value="KAG7533464.1"/>
    <property type="molecule type" value="Genomic_DNA"/>
</dbReference>
<feature type="domain" description="Protein kinase" evidence="24">
    <location>
        <begin position="1339"/>
        <end position="1622"/>
    </location>
</feature>
<feature type="region of interest" description="Disordered" evidence="22">
    <location>
        <begin position="1632"/>
        <end position="1691"/>
    </location>
</feature>
<keyword evidence="26" id="KW-1185">Reference proteome</keyword>
<dbReference type="SMART" id="SM00365">
    <property type="entry name" value="LRR_SD22"/>
    <property type="match status" value="5"/>
</dbReference>
<feature type="region of interest" description="Disordered" evidence="22">
    <location>
        <begin position="221"/>
        <end position="278"/>
    </location>
</feature>
<dbReference type="Pfam" id="PF12776">
    <property type="entry name" value="Myb_DNA-bind_3"/>
    <property type="match status" value="1"/>
</dbReference>
<feature type="compositionally biased region" description="Low complexity" evidence="22">
    <location>
        <begin position="1664"/>
        <end position="1684"/>
    </location>
</feature>
<evidence type="ECO:0000256" key="17">
    <source>
        <dbReference type="ARBA" id="ARBA00023136"/>
    </source>
</evidence>
<evidence type="ECO:0000256" key="8">
    <source>
        <dbReference type="ARBA" id="ARBA00022692"/>
    </source>
</evidence>
<comment type="caution">
    <text evidence="25">The sequence shown here is derived from an EMBL/GenBank/DDBJ whole genome shotgun (WGS) entry which is preliminary data.</text>
</comment>
<evidence type="ECO:0000256" key="20">
    <source>
        <dbReference type="ARBA" id="ARBA00023180"/>
    </source>
</evidence>
<keyword evidence="6" id="KW-0433">Leucine-rich repeat</keyword>
<dbReference type="InterPro" id="IPR008271">
    <property type="entry name" value="Ser/Thr_kinase_AS"/>
</dbReference>
<dbReference type="InterPro" id="IPR050647">
    <property type="entry name" value="Plant_LRR-RLKs"/>
</dbReference>
<keyword evidence="5" id="KW-0597">Phosphoprotein</keyword>
<feature type="binding site" evidence="21">
    <location>
        <position position="1368"/>
    </location>
    <ligand>
        <name>ATP</name>
        <dbReference type="ChEBI" id="CHEBI:30616"/>
    </ligand>
</feature>
<evidence type="ECO:0000256" key="14">
    <source>
        <dbReference type="ARBA" id="ARBA00022840"/>
    </source>
</evidence>
<dbReference type="FunFam" id="1.10.510.10:FF:000276">
    <property type="entry name" value="LRR receptor-like serine/threonine-protein kinase RCH1"/>
    <property type="match status" value="1"/>
</dbReference>
<dbReference type="InterPro" id="IPR024752">
    <property type="entry name" value="Myb/SANT-like_dom"/>
</dbReference>
<dbReference type="FunFam" id="3.30.200.20:FF:000748">
    <property type="entry name" value="LRR receptor-like serine/threonine-protein kinase RCH1"/>
    <property type="match status" value="1"/>
</dbReference>
<dbReference type="FunFam" id="3.80.10.10:FF:000826">
    <property type="entry name" value="Receptor-like protein kinase 2"/>
    <property type="match status" value="1"/>
</dbReference>
<keyword evidence="20" id="KW-0325">Glycoprotein</keyword>
<comment type="cofactor">
    <cofactor evidence="1">
        <name>a divalent metal cation</name>
        <dbReference type="ChEBI" id="CHEBI:60240"/>
    </cofactor>
</comment>
<dbReference type="PROSITE" id="PS00108">
    <property type="entry name" value="PROTEIN_KINASE_ST"/>
    <property type="match status" value="1"/>
</dbReference>
<dbReference type="InterPro" id="IPR027806">
    <property type="entry name" value="HARBI1_dom"/>
</dbReference>
<evidence type="ECO:0000313" key="25">
    <source>
        <dbReference type="EMBL" id="KAG7533464.1"/>
    </source>
</evidence>
<dbReference type="Pfam" id="PF13359">
    <property type="entry name" value="DDE_Tnp_4"/>
    <property type="match status" value="1"/>
</dbReference>
<dbReference type="SMART" id="SM00369">
    <property type="entry name" value="LRR_TYP"/>
    <property type="match status" value="7"/>
</dbReference>
<dbReference type="GO" id="GO:0042277">
    <property type="term" value="F:peptide binding"/>
    <property type="evidence" value="ECO:0007669"/>
    <property type="project" value="UniProtKB-ARBA"/>
</dbReference>
<keyword evidence="17 23" id="KW-0472">Membrane</keyword>
<comment type="similarity">
    <text evidence="3">Belongs to the protein kinase superfamily. Ser/Thr protein kinase family.</text>
</comment>
<dbReference type="InterPro" id="IPR017441">
    <property type="entry name" value="Protein_kinase_ATP_BS"/>
</dbReference>
<evidence type="ECO:0000256" key="15">
    <source>
        <dbReference type="ARBA" id="ARBA00022843"/>
    </source>
</evidence>
<feature type="region of interest" description="Disordered" evidence="22">
    <location>
        <begin position="1"/>
        <end position="28"/>
    </location>
</feature>
<dbReference type="InterPro" id="IPR001611">
    <property type="entry name" value="Leu-rich_rpt"/>
</dbReference>
<dbReference type="FunFam" id="3.80.10.10:FF:000775">
    <property type="entry name" value="Predicted protein"/>
    <property type="match status" value="1"/>
</dbReference>
<dbReference type="PANTHER" id="PTHR48056:SF5">
    <property type="entry name" value="RECEPTOR-LIKE PROTEIN KINASE 2"/>
    <property type="match status" value="1"/>
</dbReference>
<evidence type="ECO:0000256" key="13">
    <source>
        <dbReference type="ARBA" id="ARBA00022777"/>
    </source>
</evidence>
<evidence type="ECO:0000256" key="7">
    <source>
        <dbReference type="ARBA" id="ARBA00022679"/>
    </source>
</evidence>
<dbReference type="Pfam" id="PF08263">
    <property type="entry name" value="LRRNT_2"/>
    <property type="match status" value="1"/>
</dbReference>
<evidence type="ECO:0000256" key="19">
    <source>
        <dbReference type="ARBA" id="ARBA00023170"/>
    </source>
</evidence>
<dbReference type="GO" id="GO:0033612">
    <property type="term" value="F:receptor serine/threonine kinase binding"/>
    <property type="evidence" value="ECO:0007669"/>
    <property type="project" value="TreeGrafter"/>
</dbReference>
<dbReference type="FunFam" id="3.80.10.10:FF:002654">
    <property type="entry name" value="LRR receptor-like serine/threonine-protein kinase RCH1"/>
    <property type="match status" value="1"/>
</dbReference>
<dbReference type="FunFam" id="3.80.10.10:FF:000333">
    <property type="entry name" value="LRR receptor-like serine/threonine-protein kinase RCH1"/>
    <property type="match status" value="1"/>
</dbReference>
<dbReference type="GO" id="GO:0046872">
    <property type="term" value="F:metal ion binding"/>
    <property type="evidence" value="ECO:0007669"/>
    <property type="project" value="UniProtKB-KW"/>
</dbReference>
<dbReference type="GO" id="GO:0001653">
    <property type="term" value="F:peptide receptor activity"/>
    <property type="evidence" value="ECO:0007669"/>
    <property type="project" value="UniProtKB-ARBA"/>
</dbReference>
<evidence type="ECO:0000256" key="5">
    <source>
        <dbReference type="ARBA" id="ARBA00022553"/>
    </source>
</evidence>
<dbReference type="InterPro" id="IPR000719">
    <property type="entry name" value="Prot_kinase_dom"/>
</dbReference>
<dbReference type="PANTHER" id="PTHR48056">
    <property type="entry name" value="LRR RECEPTOR-LIKE SERINE/THREONINE-PROTEIN KINASE-RELATED"/>
    <property type="match status" value="1"/>
</dbReference>
<evidence type="ECO:0000256" key="12">
    <source>
        <dbReference type="ARBA" id="ARBA00022741"/>
    </source>
</evidence>
<dbReference type="GO" id="GO:0010078">
    <property type="term" value="P:maintenance of root meristem identity"/>
    <property type="evidence" value="ECO:0007669"/>
    <property type="project" value="UniProtKB-ARBA"/>
</dbReference>
<feature type="compositionally biased region" description="Polar residues" evidence="22">
    <location>
        <begin position="1"/>
        <end position="11"/>
    </location>
</feature>
<evidence type="ECO:0000256" key="1">
    <source>
        <dbReference type="ARBA" id="ARBA00001968"/>
    </source>
</evidence>
<dbReference type="Pfam" id="PF07714">
    <property type="entry name" value="PK_Tyr_Ser-Thr"/>
    <property type="match status" value="1"/>
</dbReference>
<gene>
    <name evidence="25" type="ORF">ISN45_Aa08g010920</name>
</gene>
<keyword evidence="15" id="KW-0832">Ubl conjugation</keyword>
<evidence type="ECO:0000256" key="4">
    <source>
        <dbReference type="ARBA" id="ARBA00022527"/>
    </source>
</evidence>
<proteinExistence type="inferred from homology"/>
<keyword evidence="10" id="KW-0732">Signal</keyword>
<evidence type="ECO:0000256" key="10">
    <source>
        <dbReference type="ARBA" id="ARBA00022729"/>
    </source>
</evidence>
<dbReference type="GO" id="GO:2000280">
    <property type="term" value="P:regulation of root development"/>
    <property type="evidence" value="ECO:0007669"/>
    <property type="project" value="UniProtKB-ARBA"/>
</dbReference>
<keyword evidence="11" id="KW-0677">Repeat</keyword>
<dbReference type="PROSITE" id="PS50011">
    <property type="entry name" value="PROTEIN_KINASE_DOM"/>
    <property type="match status" value="1"/>
</dbReference>
<dbReference type="GO" id="GO:0010449">
    <property type="term" value="P:root meristem growth"/>
    <property type="evidence" value="ECO:0007669"/>
    <property type="project" value="UniProtKB-ARBA"/>
</dbReference>
<evidence type="ECO:0000256" key="11">
    <source>
        <dbReference type="ARBA" id="ARBA00022737"/>
    </source>
</evidence>
<keyword evidence="8 23" id="KW-0812">Transmembrane</keyword>
<keyword evidence="7" id="KW-0808">Transferase</keyword>
<evidence type="ECO:0000256" key="3">
    <source>
        <dbReference type="ARBA" id="ARBA00008684"/>
    </source>
</evidence>
<evidence type="ECO:0000256" key="9">
    <source>
        <dbReference type="ARBA" id="ARBA00022723"/>
    </source>
</evidence>
<reference evidence="25 26" key="1">
    <citation type="submission" date="2020-12" db="EMBL/GenBank/DDBJ databases">
        <title>Concerted genomic and epigenomic changes stabilize Arabidopsis allopolyploids.</title>
        <authorList>
            <person name="Chen Z."/>
        </authorList>
    </citation>
    <scope>NUCLEOTIDE SEQUENCE [LARGE SCALE GENOMIC DNA]</scope>
    <source>
        <strain evidence="25">Allo738</strain>
        <tissue evidence="25">Leaf</tissue>
    </source>
</reference>
<dbReference type="SMART" id="SM00220">
    <property type="entry name" value="S_TKc"/>
    <property type="match status" value="1"/>
</dbReference>
<dbReference type="InterPro" id="IPR055414">
    <property type="entry name" value="LRR_R13L4/SHOC2-like"/>
</dbReference>
<protein>
    <submittedName>
        <fullName evidence="25">Protein kinase-like domain superfamily</fullName>
    </submittedName>
</protein>
<dbReference type="PROSITE" id="PS00107">
    <property type="entry name" value="PROTEIN_KINASE_ATP"/>
    <property type="match status" value="1"/>
</dbReference>
<keyword evidence="4" id="KW-0723">Serine/threonine-protein kinase</keyword>
<evidence type="ECO:0000259" key="24">
    <source>
        <dbReference type="PROSITE" id="PS50011"/>
    </source>
</evidence>
<dbReference type="InterPro" id="IPR001245">
    <property type="entry name" value="Ser-Thr/Tyr_kinase_cat_dom"/>
</dbReference>
<name>A0A8T1XMI2_9BRAS</name>
<dbReference type="GO" id="GO:0010082">
    <property type="term" value="P:regulation of root meristem growth"/>
    <property type="evidence" value="ECO:0007669"/>
    <property type="project" value="UniProtKB-ARBA"/>
</dbReference>
<accession>A0A8T1XMI2</accession>
<dbReference type="Pfam" id="PF23598">
    <property type="entry name" value="LRR_14"/>
    <property type="match status" value="1"/>
</dbReference>
<dbReference type="InterPro" id="IPR003591">
    <property type="entry name" value="Leu-rich_rpt_typical-subtyp"/>
</dbReference>
<dbReference type="Pfam" id="PF00560">
    <property type="entry name" value="LRR_1"/>
    <property type="match status" value="3"/>
</dbReference>
<keyword evidence="9" id="KW-0479">Metal-binding</keyword>
<evidence type="ECO:0000256" key="6">
    <source>
        <dbReference type="ARBA" id="ARBA00022614"/>
    </source>
</evidence>
<keyword evidence="14 21" id="KW-0067">ATP-binding</keyword>
<evidence type="ECO:0000256" key="21">
    <source>
        <dbReference type="PROSITE-ProRule" id="PRU10141"/>
    </source>
</evidence>
<feature type="compositionally biased region" description="Low complexity" evidence="22">
    <location>
        <begin position="240"/>
        <end position="271"/>
    </location>
</feature>
<dbReference type="PROSITE" id="PS51450">
    <property type="entry name" value="LRR"/>
    <property type="match status" value="1"/>
</dbReference>
<sequence length="1691" mass="188741">MASNRRQNTIFSEEDLNLPTETSTRSEDNFKWTPNRERIFLELYDQAIAMSNYRFKDPTPLGREFIVEKFNQQFNLSVNYRFFKEKLDQLKRKYKKYKHLTKNSTGISVDPITSVISASNSWWQEREVCKIVKSFKRKPPELWDVMQRCFILYDVQSQSQFYVNQRRGELINDGPDNDEGHVYFETYGGDMQDTQVPETQENEEVYRVNIVVEIRPSNEFTREHLRQNSSPPAPFQIPTSRVQQRGGLRRGSSSQRGAGNSRISTRSGSRGSRTKQSFETTLTDTITGFREFQRQSLQQLRPNFFDEEDYNEFDMAVKIFESLELPNDTDFYWACIHAFKEERFWRKYFIDRAERSIEDKLKFLQALSGYTQDSEYVGKWLVSGQNFGSPIGSGFSFGSPSFGGNYSSGQSRHDRTSFNIMEICDINMLFTYVWNGAPGSCHDTAVLTMAQDNDSEFPLPPRDKYYVVDSGYPNKQGFLAPYRSSRNGVVRYHMSQFYNGPPPRNKQELFNRCHASLRSVIERTFGVWKKKWRILSDFPRYDIDVQKRVVMATMGLHNFIRILNYFDEDFVEVMGDTNINPFFISSTSASTNEVSALISWLHSSNSPPPSVFSGWNPSDSDPCQWPYITCSSSDNKLVTEINVVSVQLALPFPPNISSFTSLEKLVISNTNLTGSISSEIGDCSELRVIDLSSNSLVGEIPSSLGKLKNLQELSLNSNGLTGKIPPELGDCVALKNLEIFDNYLSGNLPLDLGKISTLESIRAGGNSELSGKIPEEIGNCRNLKVLGLAATKISGSLPISLGKLSKLQSLSVYSTMLSGEIPKELGNCSELINLFLYDNDLSGTLPKELGKLQNLEKMLLWQNNLHGPIPEEIGFMKSLNAIDLSMNYFSGSIPKSFGNLSNLQELMLSSNNITGSIPSVLSNCTQLVQFQIDANQISGLIPPEIGLLKELNIFLGWQNKLEGNIPAELAGCQNLQALDLSQNYLTGALPAGLFQLRNLTKLLLISNAISGVIPPEIGNCTSLVRLRLVNNRITGEIPKEIGFLQNLSFLDLSENNLSGPVPWEISNCRQLQMLNLSNNTLQGYLPLSLSSLTKLQVLDVSSNDLTGKIPDSLGHLISLNRLVLSKNSFNGEIPSSLGHCTNLQLLDLSSNNISGTIPEELFDIQDLDIALNLSWNSLDGFIPARISALNRLSVLDISHNMLSGDLFVLSGLENLVSLNISHNRFSGYIPDSKVFRQLIGAEMEGNNGLCSKGFRSCFVSNSTQLSTQGGVHSQRLKIAIGLLISVTAVLAVLGVLAVLRAKQMIRDGNDSETGENLWTWQFTPFQKLNFTVEHVLKCLVEGNVIGKGCSGIVYKAEMPNREVIAVKKLWPVTVTLPNLNEKTKSSGVRDSFSAEVKTLGSIRHKNIVRFLGCCWNKNTRLLMYDYMSNGSLGSLLHERSGVCSLGWEVRYKIILGAAQGLAYLHHDCVPPIVHRDIKANNILIGPDFEPYIGDFGLAKLVDDGDFARSSNTIAGSYGYIAPEYGYSMKITEKSDVYSYGVVVLEVLTGKQPIDPTIPDGLHIVDWVKKVRDIQVIDQTLQARPESEVEEMMQTLGVALLCINPLPEDRPTMKDVAAMLSEICQEREESMKVDGCSGSCNNGRERRKDDSTSSVMQQTAKYLRSSSTSFSASSLLYSSSSSATSNARPNLK</sequence>
<feature type="transmembrane region" description="Helical" evidence="23">
    <location>
        <begin position="1278"/>
        <end position="1299"/>
    </location>
</feature>
<evidence type="ECO:0000256" key="23">
    <source>
        <dbReference type="SAM" id="Phobius"/>
    </source>
</evidence>
<evidence type="ECO:0000256" key="22">
    <source>
        <dbReference type="SAM" id="MobiDB-lite"/>
    </source>
</evidence>
<dbReference type="GO" id="GO:0016020">
    <property type="term" value="C:membrane"/>
    <property type="evidence" value="ECO:0007669"/>
    <property type="project" value="UniProtKB-SubCell"/>
</dbReference>
<keyword evidence="12 21" id="KW-0547">Nucleotide-binding</keyword>
<evidence type="ECO:0000313" key="26">
    <source>
        <dbReference type="Proteomes" id="UP000694240"/>
    </source>
</evidence>
<organism evidence="25 26">
    <name type="scientific">Arabidopsis thaliana x Arabidopsis arenosa</name>
    <dbReference type="NCBI Taxonomy" id="1240361"/>
    <lineage>
        <taxon>Eukaryota</taxon>
        <taxon>Viridiplantae</taxon>
        <taxon>Streptophyta</taxon>
        <taxon>Embryophyta</taxon>
        <taxon>Tracheophyta</taxon>
        <taxon>Spermatophyta</taxon>
        <taxon>Magnoliopsida</taxon>
        <taxon>eudicotyledons</taxon>
        <taxon>Gunneridae</taxon>
        <taxon>Pentapetalae</taxon>
        <taxon>rosids</taxon>
        <taxon>malvids</taxon>
        <taxon>Brassicales</taxon>
        <taxon>Brassicaceae</taxon>
        <taxon>Camelineae</taxon>
        <taxon>Arabidopsis</taxon>
    </lineage>
</organism>
<comment type="subcellular location">
    <subcellularLocation>
        <location evidence="2">Membrane</location>
        <topology evidence="2">Single-pass type I membrane protein</topology>
    </subcellularLocation>
</comment>
<dbReference type="InterPro" id="IPR013210">
    <property type="entry name" value="LRR_N_plant-typ"/>
</dbReference>
<keyword evidence="16 23" id="KW-1133">Transmembrane helix</keyword>
<evidence type="ECO:0000256" key="2">
    <source>
        <dbReference type="ARBA" id="ARBA00004479"/>
    </source>
</evidence>
<keyword evidence="13 25" id="KW-0418">Kinase</keyword>
<dbReference type="Proteomes" id="UP000694240">
    <property type="component" value="Chromosome 13"/>
</dbReference>
<dbReference type="GO" id="GO:0005524">
    <property type="term" value="F:ATP binding"/>
    <property type="evidence" value="ECO:0007669"/>
    <property type="project" value="UniProtKB-UniRule"/>
</dbReference>
<dbReference type="GO" id="GO:0004674">
    <property type="term" value="F:protein serine/threonine kinase activity"/>
    <property type="evidence" value="ECO:0007669"/>
    <property type="project" value="UniProtKB-KW"/>
</dbReference>
<evidence type="ECO:0000256" key="16">
    <source>
        <dbReference type="ARBA" id="ARBA00022989"/>
    </source>
</evidence>
<dbReference type="Pfam" id="PF13855">
    <property type="entry name" value="LRR_8"/>
    <property type="match status" value="1"/>
</dbReference>
<keyword evidence="18" id="KW-1015">Disulfide bond</keyword>